<feature type="region of interest" description="Disordered" evidence="1">
    <location>
        <begin position="245"/>
        <end position="292"/>
    </location>
</feature>
<organism evidence="2 3">
    <name type="scientific">Dichomitus squalens</name>
    <dbReference type="NCBI Taxonomy" id="114155"/>
    <lineage>
        <taxon>Eukaryota</taxon>
        <taxon>Fungi</taxon>
        <taxon>Dikarya</taxon>
        <taxon>Basidiomycota</taxon>
        <taxon>Agaricomycotina</taxon>
        <taxon>Agaricomycetes</taxon>
        <taxon>Polyporales</taxon>
        <taxon>Polyporaceae</taxon>
        <taxon>Dichomitus</taxon>
    </lineage>
</organism>
<name>A0A4Q9PDH2_9APHY</name>
<sequence length="325" mass="36612">MYDYPLTATSSTPPSPQYPRKHHRRRSQSPLPHLATLLPTHQHEYSPSSRAADISRLLDPAYASSSTSSSSVSASPASPQTRVYVDHHGEIHDPDYRDFPVLRPTALSSYPGKHRRPSASSAARSRSHDRYLAALQPQRPSWERDWGTEVDESDEDDDNVEGESQSHFSPFASHHGTPRRNTSQSAFAFSSSYPSSYYYFTEKAPATSPPDSYEGEFSNALQLHESPFEDDAGEVIEESRKTASLIRKVSKPKKSATLEVQPEKDEEDESSPALRPLDEEGDEDEHASTPTCTHLLRQQWQAISLRVRFGVYHAKRKILPRQRRA</sequence>
<evidence type="ECO:0000313" key="3">
    <source>
        <dbReference type="Proteomes" id="UP000292082"/>
    </source>
</evidence>
<gene>
    <name evidence="2" type="ORF">BD310DRAFT_901932</name>
</gene>
<evidence type="ECO:0000256" key="1">
    <source>
        <dbReference type="SAM" id="MobiDB-lite"/>
    </source>
</evidence>
<dbReference type="Proteomes" id="UP000292082">
    <property type="component" value="Unassembled WGS sequence"/>
</dbReference>
<keyword evidence="3" id="KW-1185">Reference proteome</keyword>
<proteinExistence type="predicted"/>
<feature type="compositionally biased region" description="Acidic residues" evidence="1">
    <location>
        <begin position="148"/>
        <end position="161"/>
    </location>
</feature>
<accession>A0A4Q9PDH2</accession>
<reference evidence="2 3" key="1">
    <citation type="submission" date="2019-01" db="EMBL/GenBank/DDBJ databases">
        <title>Draft genome sequences of three monokaryotic isolates of the white-rot basidiomycete fungus Dichomitus squalens.</title>
        <authorList>
            <consortium name="DOE Joint Genome Institute"/>
            <person name="Lopez S.C."/>
            <person name="Andreopoulos B."/>
            <person name="Pangilinan J."/>
            <person name="Lipzen A."/>
            <person name="Riley R."/>
            <person name="Ahrendt S."/>
            <person name="Ng V."/>
            <person name="Barry K."/>
            <person name="Daum C."/>
            <person name="Grigoriev I.V."/>
            <person name="Hilden K.S."/>
            <person name="Makela M.R."/>
            <person name="de Vries R.P."/>
        </authorList>
    </citation>
    <scope>NUCLEOTIDE SEQUENCE [LARGE SCALE GENOMIC DNA]</scope>
    <source>
        <strain evidence="2 3">CBS 464.89</strain>
    </source>
</reference>
<feature type="compositionally biased region" description="Low complexity" evidence="1">
    <location>
        <begin position="60"/>
        <end position="79"/>
    </location>
</feature>
<feature type="compositionally biased region" description="Low complexity" evidence="1">
    <location>
        <begin position="30"/>
        <end position="40"/>
    </location>
</feature>
<dbReference type="EMBL" id="ML145084">
    <property type="protein sequence ID" value="TBU65394.1"/>
    <property type="molecule type" value="Genomic_DNA"/>
</dbReference>
<evidence type="ECO:0000313" key="2">
    <source>
        <dbReference type="EMBL" id="TBU65394.1"/>
    </source>
</evidence>
<dbReference type="AlphaFoldDB" id="A0A4Q9PDH2"/>
<feature type="region of interest" description="Disordered" evidence="1">
    <location>
        <begin position="1"/>
        <end position="183"/>
    </location>
</feature>
<protein>
    <submittedName>
        <fullName evidence="2">Uncharacterized protein</fullName>
    </submittedName>
</protein>
<dbReference type="STRING" id="114155.A0A4Q9PDH2"/>
<feature type="compositionally biased region" description="Basic and acidic residues" evidence="1">
    <location>
        <begin position="84"/>
        <end position="100"/>
    </location>
</feature>